<dbReference type="Proteomes" id="UP001596550">
    <property type="component" value="Unassembled WGS sequence"/>
</dbReference>
<proteinExistence type="predicted"/>
<accession>A0ABW2M026</accession>
<keyword evidence="1" id="KW-0732">Signal</keyword>
<evidence type="ECO:0000313" key="4">
    <source>
        <dbReference type="Proteomes" id="UP001596550"/>
    </source>
</evidence>
<evidence type="ECO:0000259" key="2">
    <source>
        <dbReference type="PROSITE" id="PS50853"/>
    </source>
</evidence>
<keyword evidence="4" id="KW-1185">Reference proteome</keyword>
<sequence length="827" mass="87917">MKQFYKFFSTRKTLNPHLKSLAAGLVFLLAGSSNETKGQVWTINVCSNTPSTTQSNVYGPMYSVATANAANRLATIYPSSQLTGIAAQTLTSVYFHTGAGNSAGMLGTPNLKVYLKEISNLDWGTGALDWATSSAGATLVFDGNPAPLIGTTGGWKQIPLTTNFTYSGNQNLALFLEYKNTSASNAISWSYEYTSPCVSGSSSGLETKYSNNTTGTLPTSLASTNSRRPYIGFDHPVLCPSPTNVAISGITINGANITWTAGGNETSWDYAIQPAGGGLPATFTNTNTTTLNPATLIANTNYEFYVRAACGGTNGNSIWKGPYVFKTLCGAVTSMFENFDSYATGNTVPDCWARIVGGSNTAQTISATSPASGNRNLYQITSSPANATIVVLPEFSNVNAGTHWLRFKARVTSGTGALDVGYVTNITDASTFTNIQTVSIQNTSYSASDSEYSVAVPSSVPANARLAVRNSGTSTAGHYWDDVYWEVKPSCLAPTNVTTGTITASNAQLSWTPSTSNPTSSYDIYYSTSNTSPTSSTTPNIVGHTSPNVTISPLNPATTYYVWVRSSCSSSDKSTWTNAVNFVTQCDVLTGSYFEGFEGYTGTTNGTAGVLPACWTNLGTTNGAHISNSTTITGNNTLYLWTSGARIAYVALPPMTTLQSGNYQLKFDAKASVTAGGILQIGYIDTANNFVELTTFSVSTINTTYPFAFDIPVLPAGVTQLAIKNPGTPANSLSIDNLSYEPKVLSTSEVSGKNKLRIYPNPFNDVINIDEVSDIKSASVIDVSGRTLKTFKEVSSSLNLSDLKEGMYILVLDYKNNTRTTHKIIKK</sequence>
<protein>
    <submittedName>
        <fullName evidence="3">Fibronectin type III domain-containing protein</fullName>
    </submittedName>
</protein>
<dbReference type="InterPro" id="IPR003961">
    <property type="entry name" value="FN3_dom"/>
</dbReference>
<dbReference type="PROSITE" id="PS50853">
    <property type="entry name" value="FN3"/>
    <property type="match status" value="2"/>
</dbReference>
<dbReference type="SMART" id="SM00060">
    <property type="entry name" value="FN3"/>
    <property type="match status" value="2"/>
</dbReference>
<name>A0ABW2M026_9FLAO</name>
<dbReference type="Pfam" id="PF18962">
    <property type="entry name" value="Por_Secre_tail"/>
    <property type="match status" value="1"/>
</dbReference>
<dbReference type="EMBL" id="JBHTCR010000005">
    <property type="protein sequence ID" value="MFC7347499.1"/>
    <property type="molecule type" value="Genomic_DNA"/>
</dbReference>
<reference evidence="4" key="1">
    <citation type="journal article" date="2019" name="Int. J. Syst. Evol. Microbiol.">
        <title>The Global Catalogue of Microorganisms (GCM) 10K type strain sequencing project: providing services to taxonomists for standard genome sequencing and annotation.</title>
        <authorList>
            <consortium name="The Broad Institute Genomics Platform"/>
            <consortium name="The Broad Institute Genome Sequencing Center for Infectious Disease"/>
            <person name="Wu L."/>
            <person name="Ma J."/>
        </authorList>
    </citation>
    <scope>NUCLEOTIDE SEQUENCE [LARGE SCALE GENOMIC DNA]</scope>
    <source>
        <strain evidence="4">CCUG 54781</strain>
    </source>
</reference>
<dbReference type="RefSeq" id="WP_378179171.1">
    <property type="nucleotide sequence ID" value="NZ_JBHTCR010000005.1"/>
</dbReference>
<dbReference type="Pfam" id="PF00041">
    <property type="entry name" value="fn3"/>
    <property type="match status" value="2"/>
</dbReference>
<gene>
    <name evidence="3" type="ORF">ACFQO9_12290</name>
</gene>
<dbReference type="InterPro" id="IPR026444">
    <property type="entry name" value="Secre_tail"/>
</dbReference>
<dbReference type="NCBIfam" id="TIGR04183">
    <property type="entry name" value="Por_Secre_tail"/>
    <property type="match status" value="1"/>
</dbReference>
<dbReference type="CDD" id="cd00063">
    <property type="entry name" value="FN3"/>
    <property type="match status" value="1"/>
</dbReference>
<feature type="domain" description="Fibronectin type-III" evidence="2">
    <location>
        <begin position="241"/>
        <end position="330"/>
    </location>
</feature>
<feature type="domain" description="Fibronectin type-III" evidence="2">
    <location>
        <begin position="493"/>
        <end position="587"/>
    </location>
</feature>
<dbReference type="Gene3D" id="2.60.40.10">
    <property type="entry name" value="Immunoglobulins"/>
    <property type="match status" value="2"/>
</dbReference>
<dbReference type="InterPro" id="IPR013783">
    <property type="entry name" value="Ig-like_fold"/>
</dbReference>
<evidence type="ECO:0000256" key="1">
    <source>
        <dbReference type="ARBA" id="ARBA00022729"/>
    </source>
</evidence>
<dbReference type="SUPFAM" id="SSF49265">
    <property type="entry name" value="Fibronectin type III"/>
    <property type="match status" value="2"/>
</dbReference>
<evidence type="ECO:0000313" key="3">
    <source>
        <dbReference type="EMBL" id="MFC7347499.1"/>
    </source>
</evidence>
<dbReference type="InterPro" id="IPR036116">
    <property type="entry name" value="FN3_sf"/>
</dbReference>
<organism evidence="3 4">
    <name type="scientific">Chryseobacterium zhengzhouense</name>
    <dbReference type="NCBI Taxonomy" id="1636086"/>
    <lineage>
        <taxon>Bacteria</taxon>
        <taxon>Pseudomonadati</taxon>
        <taxon>Bacteroidota</taxon>
        <taxon>Flavobacteriia</taxon>
        <taxon>Flavobacteriales</taxon>
        <taxon>Weeksellaceae</taxon>
        <taxon>Chryseobacterium group</taxon>
        <taxon>Chryseobacterium</taxon>
    </lineage>
</organism>
<comment type="caution">
    <text evidence="3">The sequence shown here is derived from an EMBL/GenBank/DDBJ whole genome shotgun (WGS) entry which is preliminary data.</text>
</comment>